<dbReference type="InterPro" id="IPR000266">
    <property type="entry name" value="Ribosomal_uS17"/>
</dbReference>
<protein>
    <recommendedName>
        <fullName evidence="7">30S ribosomal protein S17</fullName>
    </recommendedName>
</protein>
<dbReference type="Proteomes" id="UP000009131">
    <property type="component" value="Unassembled WGS sequence"/>
</dbReference>
<keyword evidence="3" id="KW-0687">Ribonucleoprotein</keyword>
<dbReference type="GO" id="GO:0003735">
    <property type="term" value="F:structural constituent of ribosome"/>
    <property type="evidence" value="ECO:0007669"/>
    <property type="project" value="InterPro"/>
</dbReference>
<comment type="caution">
    <text evidence="5">The sequence shown here is derived from an EMBL/GenBank/DDBJ whole genome shotgun (WGS) entry which is preliminary data.</text>
</comment>
<dbReference type="PANTHER" id="PTHR10744">
    <property type="entry name" value="40S RIBOSOMAL PROTEIN S11 FAMILY MEMBER"/>
    <property type="match status" value="1"/>
</dbReference>
<dbReference type="Pfam" id="PF00366">
    <property type="entry name" value="Ribosomal_S17"/>
    <property type="match status" value="1"/>
</dbReference>
<evidence type="ECO:0000256" key="4">
    <source>
        <dbReference type="SAM" id="MobiDB-lite"/>
    </source>
</evidence>
<evidence type="ECO:0000256" key="3">
    <source>
        <dbReference type="ARBA" id="ARBA00023274"/>
    </source>
</evidence>
<evidence type="ECO:0000256" key="2">
    <source>
        <dbReference type="ARBA" id="ARBA00022980"/>
    </source>
</evidence>
<dbReference type="GO" id="GO:1990904">
    <property type="term" value="C:ribonucleoprotein complex"/>
    <property type="evidence" value="ECO:0007669"/>
    <property type="project" value="UniProtKB-KW"/>
</dbReference>
<dbReference type="PANTHER" id="PTHR10744:SF1">
    <property type="entry name" value="SMALL RIBOSOMAL SUBUNIT PROTEIN US17M"/>
    <property type="match status" value="1"/>
</dbReference>
<dbReference type="STRING" id="764103.G7E6V0"/>
<dbReference type="OMA" id="RFITHAK"/>
<keyword evidence="2" id="KW-0689">Ribosomal protein</keyword>
<feature type="region of interest" description="Disordered" evidence="4">
    <location>
        <begin position="83"/>
        <end position="124"/>
    </location>
</feature>
<keyword evidence="6" id="KW-1185">Reference proteome</keyword>
<evidence type="ECO:0008006" key="7">
    <source>
        <dbReference type="Google" id="ProtNLM"/>
    </source>
</evidence>
<reference evidence="5 6" key="2">
    <citation type="journal article" date="2012" name="Open Biol.">
        <title>Characteristics of nucleosomes and linker DNA regions on the genome of the basidiomycete Mixia osmundae revealed by mono- and dinucleosome mapping.</title>
        <authorList>
            <person name="Nishida H."/>
            <person name="Kondo S."/>
            <person name="Matsumoto T."/>
            <person name="Suzuki Y."/>
            <person name="Yoshikawa H."/>
            <person name="Taylor T.D."/>
            <person name="Sugiyama J."/>
        </authorList>
    </citation>
    <scope>NUCLEOTIDE SEQUENCE [LARGE SCALE GENOMIC DNA]</scope>
    <source>
        <strain evidence="6">CBS 9802 / IAM 14324 / JCM 22182 / KY 12970</strain>
    </source>
</reference>
<dbReference type="EMBL" id="BABT02000153">
    <property type="protein sequence ID" value="GAA98560.1"/>
    <property type="molecule type" value="Genomic_DNA"/>
</dbReference>
<dbReference type="OrthoDB" id="274752at2759"/>
<organism evidence="5 6">
    <name type="scientific">Mixia osmundae (strain CBS 9802 / IAM 14324 / JCM 22182 / KY 12970)</name>
    <dbReference type="NCBI Taxonomy" id="764103"/>
    <lineage>
        <taxon>Eukaryota</taxon>
        <taxon>Fungi</taxon>
        <taxon>Dikarya</taxon>
        <taxon>Basidiomycota</taxon>
        <taxon>Pucciniomycotina</taxon>
        <taxon>Mixiomycetes</taxon>
        <taxon>Mixiales</taxon>
        <taxon>Mixiaceae</taxon>
        <taxon>Mixia</taxon>
    </lineage>
</organism>
<dbReference type="CDD" id="cd00364">
    <property type="entry name" value="Ribosomal_uS17"/>
    <property type="match status" value="1"/>
</dbReference>
<dbReference type="Gene3D" id="2.40.50.140">
    <property type="entry name" value="Nucleic acid-binding proteins"/>
    <property type="match status" value="1"/>
</dbReference>
<proteinExistence type="inferred from homology"/>
<sequence length="124" mass="13626">MPALTLTGLVTKAKLMRQTCTVTVTTLGRHTLVRKPLNRTKNYLVHDEREIAKVGDRVNILHSSRKLSARKRFILQDILSDSAPAAGPKTTLLEPSAPSASRQTKLIHSASKEAQVQAQSTTTR</sequence>
<dbReference type="HOGENOM" id="CLU_2004457_0_0_1"/>
<dbReference type="GO" id="GO:0006412">
    <property type="term" value="P:translation"/>
    <property type="evidence" value="ECO:0007669"/>
    <property type="project" value="InterPro"/>
</dbReference>
<evidence type="ECO:0000256" key="1">
    <source>
        <dbReference type="ARBA" id="ARBA00010254"/>
    </source>
</evidence>
<dbReference type="InParanoid" id="G7E6V0"/>
<evidence type="ECO:0000313" key="5">
    <source>
        <dbReference type="EMBL" id="GAA98560.1"/>
    </source>
</evidence>
<dbReference type="GO" id="GO:0005840">
    <property type="term" value="C:ribosome"/>
    <property type="evidence" value="ECO:0007669"/>
    <property type="project" value="UniProtKB-KW"/>
</dbReference>
<evidence type="ECO:0000313" key="6">
    <source>
        <dbReference type="Proteomes" id="UP000009131"/>
    </source>
</evidence>
<accession>G7E6V0</accession>
<name>G7E6V0_MIXOS</name>
<reference evidence="5 6" key="1">
    <citation type="journal article" date="2011" name="J. Gen. Appl. Microbiol.">
        <title>Draft genome sequencing of the enigmatic basidiomycete Mixia osmundae.</title>
        <authorList>
            <person name="Nishida H."/>
            <person name="Nagatsuka Y."/>
            <person name="Sugiyama J."/>
        </authorList>
    </citation>
    <scope>NUCLEOTIDE SEQUENCE [LARGE SCALE GENOMIC DNA]</scope>
    <source>
        <strain evidence="6">CBS 9802 / IAM 14324 / JCM 22182 / KY 12970</strain>
    </source>
</reference>
<dbReference type="SUPFAM" id="SSF50249">
    <property type="entry name" value="Nucleic acid-binding proteins"/>
    <property type="match status" value="1"/>
</dbReference>
<dbReference type="RefSeq" id="XP_014567623.1">
    <property type="nucleotide sequence ID" value="XM_014712137.1"/>
</dbReference>
<dbReference type="GO" id="GO:0005739">
    <property type="term" value="C:mitochondrion"/>
    <property type="evidence" value="ECO:0007669"/>
    <property type="project" value="TreeGrafter"/>
</dbReference>
<gene>
    <name evidence="5" type="primary">Mo05247</name>
    <name evidence="5" type="ORF">E5Q_05247</name>
</gene>
<dbReference type="InterPro" id="IPR012340">
    <property type="entry name" value="NA-bd_OB-fold"/>
</dbReference>
<dbReference type="AlphaFoldDB" id="G7E6V0"/>
<comment type="similarity">
    <text evidence="1">Belongs to the universal ribosomal protein uS17 family.</text>
</comment>
<feature type="compositionally biased region" description="Polar residues" evidence="4">
    <location>
        <begin position="98"/>
        <end position="124"/>
    </location>
</feature>